<dbReference type="FunFam" id="2.60.40.10:FF:001192">
    <property type="entry name" value="Aggrecan core protein"/>
    <property type="match status" value="1"/>
</dbReference>
<evidence type="ECO:0000256" key="4">
    <source>
        <dbReference type="ARBA" id="ARBA00022737"/>
    </source>
</evidence>
<dbReference type="InterPro" id="IPR003599">
    <property type="entry name" value="Ig_sub"/>
</dbReference>
<dbReference type="InterPro" id="IPR001304">
    <property type="entry name" value="C-type_lectin-like"/>
</dbReference>
<dbReference type="SMART" id="SM00445">
    <property type="entry name" value="LINK"/>
    <property type="match status" value="2"/>
</dbReference>
<dbReference type="CDD" id="cd00054">
    <property type="entry name" value="EGF_CA"/>
    <property type="match status" value="1"/>
</dbReference>
<feature type="disulfide bond" evidence="10">
    <location>
        <begin position="223"/>
        <end position="244"/>
    </location>
</feature>
<dbReference type="SMART" id="SM00181">
    <property type="entry name" value="EGF"/>
    <property type="match status" value="1"/>
</dbReference>
<dbReference type="PROSITE" id="PS00615">
    <property type="entry name" value="C_TYPE_LECTIN_1"/>
    <property type="match status" value="1"/>
</dbReference>
<evidence type="ECO:0000256" key="3">
    <source>
        <dbReference type="ARBA" id="ARBA00022729"/>
    </source>
</evidence>
<dbReference type="PROSITE" id="PS50835">
    <property type="entry name" value="IG_LIKE"/>
    <property type="match status" value="1"/>
</dbReference>
<feature type="domain" description="Link" evidence="15">
    <location>
        <begin position="278"/>
        <end position="374"/>
    </location>
</feature>
<dbReference type="GO" id="GO:0005540">
    <property type="term" value="F:hyaluronic acid binding"/>
    <property type="evidence" value="ECO:0007669"/>
    <property type="project" value="InterPro"/>
</dbReference>
<dbReference type="CDD" id="cd03517">
    <property type="entry name" value="Link_domain_CSPGs_modules_1_3"/>
    <property type="match status" value="1"/>
</dbReference>
<evidence type="ECO:0000256" key="5">
    <source>
        <dbReference type="ARBA" id="ARBA00022974"/>
    </source>
</evidence>
<evidence type="ECO:0000313" key="16">
    <source>
        <dbReference type="Ensembl" id="ENSLCAP00010019549.1"/>
    </source>
</evidence>
<dbReference type="FunFam" id="2.10.70.10:FF:000003">
    <property type="entry name" value="Versican core protein"/>
    <property type="match status" value="1"/>
</dbReference>
<dbReference type="PROSITE" id="PS50026">
    <property type="entry name" value="EGF_3"/>
    <property type="match status" value="1"/>
</dbReference>
<dbReference type="Pfam" id="PF00084">
    <property type="entry name" value="Sushi"/>
    <property type="match status" value="1"/>
</dbReference>
<dbReference type="CDD" id="cd03520">
    <property type="entry name" value="Link_domain_CSPGs_modules_2_4"/>
    <property type="match status" value="1"/>
</dbReference>
<evidence type="ECO:0000256" key="2">
    <source>
        <dbReference type="ARBA" id="ARBA00022525"/>
    </source>
</evidence>
<name>A0A4W6D3G1_LATCA</name>
<dbReference type="SUPFAM" id="SSF48726">
    <property type="entry name" value="Immunoglobulin"/>
    <property type="match status" value="1"/>
</dbReference>
<dbReference type="InterPro" id="IPR000538">
    <property type="entry name" value="Link_dom"/>
</dbReference>
<dbReference type="InterPro" id="IPR035976">
    <property type="entry name" value="Sushi/SCR/CCP_sf"/>
</dbReference>
<feature type="disulfide bond" evidence="9">
    <location>
        <begin position="658"/>
        <end position="667"/>
    </location>
</feature>
<feature type="domain" description="EGF-like" evidence="12">
    <location>
        <begin position="633"/>
        <end position="668"/>
    </location>
</feature>
<keyword evidence="6 9" id="KW-1015">Disulfide bond</keyword>
<keyword evidence="7" id="KW-0325">Glycoprotein</keyword>
<dbReference type="Gene3D" id="2.10.25.10">
    <property type="entry name" value="Laminin"/>
    <property type="match status" value="1"/>
</dbReference>
<dbReference type="FunFam" id="3.10.100.10:FF:000011">
    <property type="entry name" value="Aggrecan core protein"/>
    <property type="match status" value="1"/>
</dbReference>
<dbReference type="InterPro" id="IPR016186">
    <property type="entry name" value="C-type_lectin-like/link_sf"/>
</dbReference>
<keyword evidence="8" id="KW-0393">Immunoglobulin domain</keyword>
<dbReference type="GO" id="GO:0045202">
    <property type="term" value="C:synapse"/>
    <property type="evidence" value="ECO:0007669"/>
    <property type="project" value="TreeGrafter"/>
</dbReference>
<dbReference type="Pfam" id="PF00008">
    <property type="entry name" value="EGF"/>
    <property type="match status" value="1"/>
</dbReference>
<dbReference type="AlphaFoldDB" id="A0A4W6D3G1"/>
<evidence type="ECO:0000313" key="17">
    <source>
        <dbReference type="Proteomes" id="UP000314980"/>
    </source>
</evidence>
<dbReference type="FunFam" id="3.10.100.10:FF:000002">
    <property type="entry name" value="Hyaluronan proteoglycan link protein 1"/>
    <property type="match status" value="1"/>
</dbReference>
<evidence type="ECO:0000259" key="14">
    <source>
        <dbReference type="PROSITE" id="PS50835"/>
    </source>
</evidence>
<evidence type="ECO:0000256" key="8">
    <source>
        <dbReference type="ARBA" id="ARBA00023319"/>
    </source>
</evidence>
<dbReference type="GO" id="GO:0072534">
    <property type="term" value="C:perineuronal net"/>
    <property type="evidence" value="ECO:0007669"/>
    <property type="project" value="TreeGrafter"/>
</dbReference>
<evidence type="ECO:0000256" key="11">
    <source>
        <dbReference type="SAM" id="MobiDB-lite"/>
    </source>
</evidence>
<keyword evidence="9" id="KW-0245">EGF-like domain</keyword>
<dbReference type="InterPro" id="IPR000436">
    <property type="entry name" value="Sushi_SCR_CCP_dom"/>
</dbReference>
<dbReference type="GeneTree" id="ENSGT00940000157343"/>
<keyword evidence="17" id="KW-1185">Reference proteome</keyword>
<evidence type="ECO:0000256" key="7">
    <source>
        <dbReference type="ARBA" id="ARBA00023180"/>
    </source>
</evidence>
<evidence type="ECO:0000259" key="12">
    <source>
        <dbReference type="PROSITE" id="PS50026"/>
    </source>
</evidence>
<keyword evidence="4" id="KW-0677">Repeat</keyword>
<dbReference type="InterPro" id="IPR018378">
    <property type="entry name" value="C-type_lectin_CS"/>
</dbReference>
<dbReference type="SUPFAM" id="SSF56436">
    <property type="entry name" value="C-type lectin-like"/>
    <property type="match status" value="3"/>
</dbReference>
<dbReference type="Pfam" id="PF00059">
    <property type="entry name" value="Lectin_C"/>
    <property type="match status" value="1"/>
</dbReference>
<dbReference type="InterPro" id="IPR036179">
    <property type="entry name" value="Ig-like_dom_sf"/>
</dbReference>
<reference evidence="17" key="1">
    <citation type="submission" date="2015-09" db="EMBL/GenBank/DDBJ databases">
        <authorList>
            <person name="Sai Rama Sridatta P."/>
        </authorList>
    </citation>
    <scope>NUCLEOTIDE SEQUENCE [LARGE SCALE GENOMIC DNA]</scope>
</reference>
<dbReference type="CDD" id="cd00033">
    <property type="entry name" value="CCP"/>
    <property type="match status" value="1"/>
</dbReference>
<evidence type="ECO:0000259" key="15">
    <source>
        <dbReference type="PROSITE" id="PS50963"/>
    </source>
</evidence>
<dbReference type="PROSITE" id="PS01241">
    <property type="entry name" value="LINK_1"/>
    <property type="match status" value="1"/>
</dbReference>
<evidence type="ECO:0000256" key="9">
    <source>
        <dbReference type="PROSITE-ProRule" id="PRU00076"/>
    </source>
</evidence>
<feature type="disulfide bond" evidence="10">
    <location>
        <begin position="321"/>
        <end position="342"/>
    </location>
</feature>
<evidence type="ECO:0000256" key="6">
    <source>
        <dbReference type="ARBA" id="ARBA00023157"/>
    </source>
</evidence>
<feature type="region of interest" description="Disordered" evidence="11">
    <location>
        <begin position="543"/>
        <end position="583"/>
    </location>
</feature>
<dbReference type="Ensembl" id="ENSLCAT00010019962.1">
    <property type="protein sequence ID" value="ENSLCAP00010019549.1"/>
    <property type="gene ID" value="ENSLCAG00010009226.1"/>
</dbReference>
<dbReference type="PROSITE" id="PS01186">
    <property type="entry name" value="EGF_2"/>
    <property type="match status" value="1"/>
</dbReference>
<sequence length="861" mass="95462">MFTSRHFVPPPPLLSFSHRLDEFLPVLLCAICLLVLPSVFFLSSDDSKLLHVTIPTAPPVKAVLGGSLTLPCLVSLAHPPPSPSTNGRHAVLSLPRVKWSVLTQDRETEILVARGDRVRVSEAYKDRASLLNYAYSPADLTLRLENLRQNDTGFYRCEVQQGLEDADDVAQIKVKGVVFHYRDASSRYAFTFELAREACEDIGAEIATPEQLLAAYHSGYEQCDAGWLSDHSVRYPIQMPREGCFGDMDGLPGVRNYGLLEPDELYDVYCYVENIEGEVFHGSAPQRFTFWEAKAYCLSHGAELATTAQLYAAWNDGLNHCSPGWLADGSVRYPIVTPRERCGGGEPGVRTVYRYSNQTGFPEAHTRHDVYCFRSKRPVSHLSEATEQGVEEVQHAQTVRPVELVPLFTGDLHQSVTPPSELQQLFSTEDTWEPVERASYPESYQPAPEENPTTDHEEHRLHSTASPEADGEVTKGEDWTLPTATLSETVTQDTAGVHATSGAGADELLNISSEVHQEGERPVSPEDHTAEVQLEHATETELVYSSTSYDVSGQPEEASAGTAEEVSAVTTSAEPDSDSAAGPIPDVTAPSAGGLGLKMVFKEAVGVQDSCTREMGVYISSGCVINPHHLHVSADSCLENPCLNGGTCVEGESARCFCLSGYGGDFCQTGSLSVCEPGWEKFQGFCYRHFTKRQSWEAAEQHCRMCGGHLISVMTPEEQDYINDKYREYQWIGLNDRTIEGDFRWSDGNPLLYENWYRGQPDSYFLSGEDCAVMVWHDGGHWSDVPCNYHLSYTCKKGVSSCGEPPQVPYAKVFGKKRLRYETNTKVRYYCEEGFVQKLNPVIKCLPRWPMGGASDHLHVR</sequence>
<evidence type="ECO:0000259" key="13">
    <source>
        <dbReference type="PROSITE" id="PS50041"/>
    </source>
</evidence>
<keyword evidence="5" id="KW-0654">Proteoglycan</keyword>
<dbReference type="InterPro" id="IPR013783">
    <property type="entry name" value="Ig-like_fold"/>
</dbReference>
<dbReference type="InterPro" id="IPR050691">
    <property type="entry name" value="Hyaluronan_bind_Proteoglycan"/>
</dbReference>
<dbReference type="PRINTS" id="PR01265">
    <property type="entry name" value="LINKMODULE"/>
</dbReference>
<dbReference type="GO" id="GO:0005615">
    <property type="term" value="C:extracellular space"/>
    <property type="evidence" value="ECO:0007669"/>
    <property type="project" value="TreeGrafter"/>
</dbReference>
<dbReference type="PANTHER" id="PTHR22804:SF41">
    <property type="entry name" value="BREVICAN CORE PROTEIN"/>
    <property type="match status" value="1"/>
</dbReference>
<dbReference type="SUPFAM" id="SSF57535">
    <property type="entry name" value="Complement control module/SCR domain"/>
    <property type="match status" value="1"/>
</dbReference>
<dbReference type="Pfam" id="PF07686">
    <property type="entry name" value="V-set"/>
    <property type="match status" value="1"/>
</dbReference>
<dbReference type="PROSITE" id="PS50963">
    <property type="entry name" value="LINK_2"/>
    <property type="match status" value="2"/>
</dbReference>
<dbReference type="Gene3D" id="3.10.100.10">
    <property type="entry name" value="Mannose-Binding Protein A, subunit A"/>
    <property type="match status" value="3"/>
</dbReference>
<dbReference type="Gene3D" id="2.10.70.10">
    <property type="entry name" value="Complement Module, domain 1"/>
    <property type="match status" value="1"/>
</dbReference>
<dbReference type="PROSITE" id="PS00022">
    <property type="entry name" value="EGF_1"/>
    <property type="match status" value="1"/>
</dbReference>
<dbReference type="PANTHER" id="PTHR22804">
    <property type="entry name" value="AGGRECAN/VERSICAN PROTEOGLYCAN"/>
    <property type="match status" value="1"/>
</dbReference>
<feature type="region of interest" description="Disordered" evidence="11">
    <location>
        <begin position="436"/>
        <end position="475"/>
    </location>
</feature>
<dbReference type="InterPro" id="IPR016187">
    <property type="entry name" value="CTDL_fold"/>
</dbReference>
<dbReference type="Pfam" id="PF00193">
    <property type="entry name" value="Xlink"/>
    <property type="match status" value="2"/>
</dbReference>
<dbReference type="InterPro" id="IPR013106">
    <property type="entry name" value="Ig_V-set"/>
</dbReference>
<dbReference type="Proteomes" id="UP000314980">
    <property type="component" value="Unassembled WGS sequence"/>
</dbReference>
<dbReference type="GO" id="GO:0002052">
    <property type="term" value="P:positive regulation of neuroblast proliferation"/>
    <property type="evidence" value="ECO:0007669"/>
    <property type="project" value="TreeGrafter"/>
</dbReference>
<accession>A0A4W6D3G1</accession>
<dbReference type="FunFam" id="3.10.100.10:FF:000003">
    <property type="entry name" value="Versican core protein"/>
    <property type="match status" value="1"/>
</dbReference>
<dbReference type="Gene3D" id="2.60.40.10">
    <property type="entry name" value="Immunoglobulins"/>
    <property type="match status" value="1"/>
</dbReference>
<reference evidence="16" key="3">
    <citation type="submission" date="2025-09" db="UniProtKB">
        <authorList>
            <consortium name="Ensembl"/>
        </authorList>
    </citation>
    <scope>IDENTIFICATION</scope>
</reference>
<protein>
    <submittedName>
        <fullName evidence="16">Brevican</fullName>
    </submittedName>
</protein>
<dbReference type="InterPro" id="IPR007110">
    <property type="entry name" value="Ig-like_dom"/>
</dbReference>
<feature type="domain" description="Link" evidence="15">
    <location>
        <begin position="177"/>
        <end position="272"/>
    </location>
</feature>
<feature type="domain" description="C-type lectin" evidence="13">
    <location>
        <begin position="682"/>
        <end position="796"/>
    </location>
</feature>
<evidence type="ECO:0000256" key="10">
    <source>
        <dbReference type="PROSITE-ProRule" id="PRU00323"/>
    </source>
</evidence>
<reference evidence="16" key="2">
    <citation type="submission" date="2025-08" db="UniProtKB">
        <authorList>
            <consortium name="Ensembl"/>
        </authorList>
    </citation>
    <scope>IDENTIFICATION</scope>
</reference>
<dbReference type="SMART" id="SM00406">
    <property type="entry name" value="IGv"/>
    <property type="match status" value="1"/>
</dbReference>
<dbReference type="GO" id="GO:0007417">
    <property type="term" value="P:central nervous system development"/>
    <property type="evidence" value="ECO:0007669"/>
    <property type="project" value="TreeGrafter"/>
</dbReference>
<feature type="domain" description="Ig-like" evidence="14">
    <location>
        <begin position="37"/>
        <end position="170"/>
    </location>
</feature>
<dbReference type="GO" id="GO:0007155">
    <property type="term" value="P:cell adhesion"/>
    <property type="evidence" value="ECO:0007669"/>
    <property type="project" value="InterPro"/>
</dbReference>
<comment type="caution">
    <text evidence="9">Lacks conserved residue(s) required for the propagation of feature annotation.</text>
</comment>
<dbReference type="GO" id="GO:0010001">
    <property type="term" value="P:glial cell differentiation"/>
    <property type="evidence" value="ECO:0007669"/>
    <property type="project" value="TreeGrafter"/>
</dbReference>
<dbReference type="PROSITE" id="PS50041">
    <property type="entry name" value="C_TYPE_LECTIN_2"/>
    <property type="match status" value="1"/>
</dbReference>
<dbReference type="GO" id="GO:0001501">
    <property type="term" value="P:skeletal system development"/>
    <property type="evidence" value="ECO:0007669"/>
    <property type="project" value="TreeGrafter"/>
</dbReference>
<proteinExistence type="predicted"/>
<dbReference type="SMART" id="SM00034">
    <property type="entry name" value="CLECT"/>
    <property type="match status" value="1"/>
</dbReference>
<dbReference type="SUPFAM" id="SSF57196">
    <property type="entry name" value="EGF/Laminin"/>
    <property type="match status" value="1"/>
</dbReference>
<gene>
    <name evidence="16" type="primary">BCAN</name>
</gene>
<dbReference type="SMART" id="SM00032">
    <property type="entry name" value="CCP"/>
    <property type="match status" value="1"/>
</dbReference>
<keyword evidence="3" id="KW-0732">Signal</keyword>
<organism evidence="16 17">
    <name type="scientific">Lates calcarifer</name>
    <name type="common">Barramundi</name>
    <name type="synonym">Holocentrus calcarifer</name>
    <dbReference type="NCBI Taxonomy" id="8187"/>
    <lineage>
        <taxon>Eukaryota</taxon>
        <taxon>Metazoa</taxon>
        <taxon>Chordata</taxon>
        <taxon>Craniata</taxon>
        <taxon>Vertebrata</taxon>
        <taxon>Euteleostomi</taxon>
        <taxon>Actinopterygii</taxon>
        <taxon>Neopterygii</taxon>
        <taxon>Teleostei</taxon>
        <taxon>Neoteleostei</taxon>
        <taxon>Acanthomorphata</taxon>
        <taxon>Carangaria</taxon>
        <taxon>Carangaria incertae sedis</taxon>
        <taxon>Centropomidae</taxon>
        <taxon>Lates</taxon>
    </lineage>
</organism>
<keyword evidence="2" id="KW-0964">Secreted</keyword>
<dbReference type="SMART" id="SM00409">
    <property type="entry name" value="IG"/>
    <property type="match status" value="1"/>
</dbReference>
<evidence type="ECO:0000256" key="1">
    <source>
        <dbReference type="ARBA" id="ARBA00004613"/>
    </source>
</evidence>
<comment type="subcellular location">
    <subcellularLocation>
        <location evidence="1">Secreted</location>
    </subcellularLocation>
</comment>
<dbReference type="InterPro" id="IPR000742">
    <property type="entry name" value="EGF"/>
</dbReference>